<evidence type="ECO:0000256" key="3">
    <source>
        <dbReference type="ARBA" id="ARBA00023125"/>
    </source>
</evidence>
<keyword evidence="3" id="KW-0238">DNA-binding</keyword>
<organism evidence="7 8">
    <name type="scientific">Paenibacillus alba</name>
    <dbReference type="NCBI Taxonomy" id="1197127"/>
    <lineage>
        <taxon>Bacteria</taxon>
        <taxon>Bacillati</taxon>
        <taxon>Bacillota</taxon>
        <taxon>Bacilli</taxon>
        <taxon>Bacillales</taxon>
        <taxon>Paenibacillaceae</taxon>
        <taxon>Paenibacillus</taxon>
    </lineage>
</organism>
<dbReference type="NCBIfam" id="NF033592">
    <property type="entry name" value="transpos_IS4_1"/>
    <property type="match status" value="1"/>
</dbReference>
<dbReference type="EMBL" id="JARLKY010000149">
    <property type="protein sequence ID" value="MEC0232668.1"/>
    <property type="molecule type" value="Genomic_DNA"/>
</dbReference>
<evidence type="ECO:0000313" key="8">
    <source>
        <dbReference type="Proteomes" id="UP001338137"/>
    </source>
</evidence>
<evidence type="ECO:0000256" key="2">
    <source>
        <dbReference type="ARBA" id="ARBA00022578"/>
    </source>
</evidence>
<dbReference type="Proteomes" id="UP001338137">
    <property type="component" value="Unassembled WGS sequence"/>
</dbReference>
<keyword evidence="8" id="KW-1185">Reference proteome</keyword>
<gene>
    <name evidence="7" type="ORF">P4I72_36770</name>
</gene>
<evidence type="ECO:0000256" key="5">
    <source>
        <dbReference type="SAM" id="MobiDB-lite"/>
    </source>
</evidence>
<reference evidence="7 8" key="1">
    <citation type="submission" date="2023-03" db="EMBL/GenBank/DDBJ databases">
        <title>Bacillus Genome Sequencing.</title>
        <authorList>
            <person name="Dunlap C."/>
        </authorList>
    </citation>
    <scope>NUCLEOTIDE SEQUENCE [LARGE SCALE GENOMIC DNA]</scope>
    <source>
        <strain evidence="7 8">BD-533</strain>
    </source>
</reference>
<name>A0ABU6GEK9_9BACL</name>
<comment type="similarity">
    <text evidence="1">Belongs to the transposase 11 family.</text>
</comment>
<feature type="region of interest" description="Disordered" evidence="5">
    <location>
        <begin position="416"/>
        <end position="440"/>
    </location>
</feature>
<evidence type="ECO:0000259" key="6">
    <source>
        <dbReference type="Pfam" id="PF01609"/>
    </source>
</evidence>
<comment type="caution">
    <text evidence="7">The sequence shown here is derived from an EMBL/GenBank/DDBJ whole genome shotgun (WGS) entry which is preliminary data.</text>
</comment>
<dbReference type="InterPro" id="IPR002559">
    <property type="entry name" value="Transposase_11"/>
</dbReference>
<proteinExistence type="inferred from homology"/>
<evidence type="ECO:0000313" key="7">
    <source>
        <dbReference type="EMBL" id="MEC0232668.1"/>
    </source>
</evidence>
<dbReference type="Pfam" id="PF01609">
    <property type="entry name" value="DDE_Tnp_1"/>
    <property type="match status" value="1"/>
</dbReference>
<dbReference type="RefSeq" id="WP_326076879.1">
    <property type="nucleotide sequence ID" value="NZ_JARLKY010000149.1"/>
</dbReference>
<dbReference type="SUPFAM" id="SSF53098">
    <property type="entry name" value="Ribonuclease H-like"/>
    <property type="match status" value="1"/>
</dbReference>
<sequence length="440" mass="50979">MRYSESRINRGMIYAQTPSFVKMCKVQKNTHFTRNRKMPLNNLMLTVLFRKGLTLHMELRAFKKTLNLKETISKVGYLKQRLKLNPAAFLSLARHHARNFYDDGQMVKKFKGYLILAVDGSAVNVPTTIETLSTYGNASRDHMKPQAQLTLSSLFDTMNKMVIDCTINRNNCSEREQALLHIDNMREITGGHLSIVITDRGYPSGEFFIDLLEREQKFIVRLPSTMFKQEQQQMESDDCLVNIAFDKTRINPHRGTSTAEKLARVGSIELRFVRLLLPSGEYEYLATNVSQEEFSTLEMGVLYGMRWGIETAYDDLKNKLNLENFTGRSPILLEQDIYATVYICNVMNDIILEAQQELEQKRKYAGKHDMAINKNIAIGVIKEELIHVILEKDHNKRKKRMEALIEEIKKNLLPVRKGRRYPRNKGNYAGNYSNTRKRSY</sequence>
<dbReference type="InterPro" id="IPR047952">
    <property type="entry name" value="Transpos_IS4"/>
</dbReference>
<dbReference type="PANTHER" id="PTHR33258">
    <property type="entry name" value="TRANSPOSASE INSL FOR INSERTION SEQUENCE ELEMENT IS186A-RELATED"/>
    <property type="match status" value="1"/>
</dbReference>
<evidence type="ECO:0000256" key="4">
    <source>
        <dbReference type="ARBA" id="ARBA00023172"/>
    </source>
</evidence>
<dbReference type="PANTHER" id="PTHR33258:SF1">
    <property type="entry name" value="TRANSPOSASE INSL FOR INSERTION SEQUENCE ELEMENT IS186A-RELATED"/>
    <property type="match status" value="1"/>
</dbReference>
<evidence type="ECO:0000256" key="1">
    <source>
        <dbReference type="ARBA" id="ARBA00010075"/>
    </source>
</evidence>
<dbReference type="InterPro" id="IPR012337">
    <property type="entry name" value="RNaseH-like_sf"/>
</dbReference>
<keyword evidence="4" id="KW-0233">DNA recombination</keyword>
<feature type="domain" description="Transposase IS4-like" evidence="6">
    <location>
        <begin position="112"/>
        <end position="340"/>
    </location>
</feature>
<protein>
    <submittedName>
        <fullName evidence="7">IS4 family transposase</fullName>
    </submittedName>
</protein>
<keyword evidence="2" id="KW-0815">Transposition</keyword>
<accession>A0ABU6GEK9</accession>